<dbReference type="Gene3D" id="3.90.1680.10">
    <property type="entry name" value="SOS response associated peptidase-like"/>
    <property type="match status" value="1"/>
</dbReference>
<dbReference type="InterPro" id="IPR036590">
    <property type="entry name" value="SRAP-like"/>
</dbReference>
<evidence type="ECO:0000256" key="3">
    <source>
        <dbReference type="ARBA" id="ARBA00022763"/>
    </source>
</evidence>
<evidence type="ECO:0000256" key="5">
    <source>
        <dbReference type="ARBA" id="ARBA00023124"/>
    </source>
</evidence>
<dbReference type="GO" id="GO:0016829">
    <property type="term" value="F:lyase activity"/>
    <property type="evidence" value="ECO:0007669"/>
    <property type="project" value="UniProtKB-KW"/>
</dbReference>
<evidence type="ECO:0000256" key="1">
    <source>
        <dbReference type="ARBA" id="ARBA00008136"/>
    </source>
</evidence>
<keyword evidence="4" id="KW-0378">Hydrolase</keyword>
<reference evidence="8" key="1">
    <citation type="submission" date="2020-05" db="EMBL/GenBank/DDBJ databases">
        <authorList>
            <person name="Chiriac C."/>
            <person name="Salcher M."/>
            <person name="Ghai R."/>
            <person name="Kavagutti S V."/>
        </authorList>
    </citation>
    <scope>NUCLEOTIDE SEQUENCE</scope>
</reference>
<protein>
    <submittedName>
        <fullName evidence="8">Unannotated protein</fullName>
    </submittedName>
</protein>
<dbReference type="GO" id="GO:0106300">
    <property type="term" value="P:protein-DNA covalent cross-linking repair"/>
    <property type="evidence" value="ECO:0007669"/>
    <property type="project" value="InterPro"/>
</dbReference>
<gene>
    <name evidence="8" type="ORF">UFOPK3674_00753</name>
</gene>
<dbReference type="GO" id="GO:0008233">
    <property type="term" value="F:peptidase activity"/>
    <property type="evidence" value="ECO:0007669"/>
    <property type="project" value="UniProtKB-KW"/>
</dbReference>
<dbReference type="EMBL" id="CAFBMX010000003">
    <property type="protein sequence ID" value="CAB4924405.1"/>
    <property type="molecule type" value="Genomic_DNA"/>
</dbReference>
<sequence length="231" mass="25040">MCGRFTLAGSRPQELRDRFGIDPAIPLVARWNIAPGQQVLALTGGRGGRPHGELVRWGLLPGWSKRPAGGAPMINARAETVAERQAFRDAFERRRCLIPADGFYEWQRRPAGPAQPWWFARDDGEPFAFAGLWEEWLPDPGAAPVRTCAIITTGAAPVVAAIHDRMPAILKAESEAAWLADGAGPEALLPLLHPLEEGLVARPVSTAVNAVTNDGPELLEHATEQPPNTLF</sequence>
<keyword evidence="2" id="KW-0645">Protease</keyword>
<dbReference type="InterPro" id="IPR003738">
    <property type="entry name" value="SRAP"/>
</dbReference>
<organism evidence="8">
    <name type="scientific">freshwater metagenome</name>
    <dbReference type="NCBI Taxonomy" id="449393"/>
    <lineage>
        <taxon>unclassified sequences</taxon>
        <taxon>metagenomes</taxon>
        <taxon>ecological metagenomes</taxon>
    </lineage>
</organism>
<evidence type="ECO:0000313" key="8">
    <source>
        <dbReference type="EMBL" id="CAB4924405.1"/>
    </source>
</evidence>
<dbReference type="Pfam" id="PF02586">
    <property type="entry name" value="SRAP"/>
    <property type="match status" value="1"/>
</dbReference>
<dbReference type="SUPFAM" id="SSF143081">
    <property type="entry name" value="BB1717-like"/>
    <property type="match status" value="1"/>
</dbReference>
<dbReference type="PANTHER" id="PTHR13604:SF0">
    <property type="entry name" value="ABASIC SITE PROCESSING PROTEIN HMCES"/>
    <property type="match status" value="1"/>
</dbReference>
<comment type="similarity">
    <text evidence="1">Belongs to the SOS response-associated peptidase family.</text>
</comment>
<accession>A0A6J7I0W6</accession>
<keyword evidence="5" id="KW-0190">Covalent protein-DNA linkage</keyword>
<evidence type="ECO:0000256" key="6">
    <source>
        <dbReference type="ARBA" id="ARBA00023125"/>
    </source>
</evidence>
<dbReference type="GO" id="GO:0003697">
    <property type="term" value="F:single-stranded DNA binding"/>
    <property type="evidence" value="ECO:0007669"/>
    <property type="project" value="InterPro"/>
</dbReference>
<keyword evidence="7" id="KW-0456">Lyase</keyword>
<proteinExistence type="inferred from homology"/>
<dbReference type="PANTHER" id="PTHR13604">
    <property type="entry name" value="DC12-RELATED"/>
    <property type="match status" value="1"/>
</dbReference>
<keyword evidence="3" id="KW-0227">DNA damage</keyword>
<name>A0A6J7I0W6_9ZZZZ</name>
<evidence type="ECO:0000256" key="4">
    <source>
        <dbReference type="ARBA" id="ARBA00022801"/>
    </source>
</evidence>
<keyword evidence="6" id="KW-0238">DNA-binding</keyword>
<dbReference type="AlphaFoldDB" id="A0A6J7I0W6"/>
<evidence type="ECO:0000256" key="2">
    <source>
        <dbReference type="ARBA" id="ARBA00022670"/>
    </source>
</evidence>
<dbReference type="GO" id="GO:0006508">
    <property type="term" value="P:proteolysis"/>
    <property type="evidence" value="ECO:0007669"/>
    <property type="project" value="UniProtKB-KW"/>
</dbReference>
<evidence type="ECO:0000256" key="7">
    <source>
        <dbReference type="ARBA" id="ARBA00023239"/>
    </source>
</evidence>